<dbReference type="Proteomes" id="UP000037505">
    <property type="component" value="Unassembled WGS sequence"/>
</dbReference>
<keyword evidence="2" id="KW-1185">Reference proteome</keyword>
<sequence length="122" mass="14315">MAQNILVNREVLYQARVFDLEEEWLRLPGVHARGNPQFPCHISSEKAVMIKQDISSAIRGMDIMRELKQLLGEDWPEKGVVRHDQYDRVKELLKQAKVKMIDQLAQSEDERVAWNKAWPFDD</sequence>
<evidence type="ECO:0000313" key="1">
    <source>
        <dbReference type="EMBL" id="KNG88191.1"/>
    </source>
</evidence>
<reference evidence="1 2" key="1">
    <citation type="submission" date="2014-06" db="EMBL/GenBank/DDBJ databases">
        <title>The Genome of the Aflatoxigenic Filamentous Fungus Aspergillus nomius.</title>
        <authorList>
            <person name="Moore M.G."/>
            <person name="Shannon B.M."/>
            <person name="Brian M.M."/>
        </authorList>
    </citation>
    <scope>NUCLEOTIDE SEQUENCE [LARGE SCALE GENOMIC DNA]</scope>
    <source>
        <strain evidence="1 2">NRRL 13137</strain>
    </source>
</reference>
<proteinExistence type="predicted"/>
<gene>
    <name evidence="1" type="ORF">ANOM_004228</name>
</gene>
<protein>
    <submittedName>
        <fullName evidence="1">Uncharacterized protein</fullName>
    </submittedName>
</protein>
<dbReference type="GeneID" id="26806032"/>
<dbReference type="RefSeq" id="XP_015409114.1">
    <property type="nucleotide sequence ID" value="XM_015549485.1"/>
</dbReference>
<organism evidence="1 2">
    <name type="scientific">Aspergillus nomiae NRRL (strain ATCC 15546 / NRRL 13137 / CBS 260.88 / M93)</name>
    <dbReference type="NCBI Taxonomy" id="1509407"/>
    <lineage>
        <taxon>Eukaryota</taxon>
        <taxon>Fungi</taxon>
        <taxon>Dikarya</taxon>
        <taxon>Ascomycota</taxon>
        <taxon>Pezizomycotina</taxon>
        <taxon>Eurotiomycetes</taxon>
        <taxon>Eurotiomycetidae</taxon>
        <taxon>Eurotiales</taxon>
        <taxon>Aspergillaceae</taxon>
        <taxon>Aspergillus</taxon>
        <taxon>Aspergillus subgen. Circumdati</taxon>
    </lineage>
</organism>
<comment type="caution">
    <text evidence="1">The sequence shown here is derived from an EMBL/GenBank/DDBJ whole genome shotgun (WGS) entry which is preliminary data.</text>
</comment>
<dbReference type="AlphaFoldDB" id="A0A0L1J8R0"/>
<dbReference type="STRING" id="1509407.A0A0L1J8R0"/>
<accession>A0A0L1J8R0</accession>
<name>A0A0L1J8R0_ASPN3</name>
<dbReference type="OrthoDB" id="10003767at2759"/>
<evidence type="ECO:0000313" key="2">
    <source>
        <dbReference type="Proteomes" id="UP000037505"/>
    </source>
</evidence>
<dbReference type="EMBL" id="JNOM01000059">
    <property type="protein sequence ID" value="KNG88191.1"/>
    <property type="molecule type" value="Genomic_DNA"/>
</dbReference>